<evidence type="ECO:0000313" key="8">
    <source>
        <dbReference type="Proteomes" id="UP000199555"/>
    </source>
</evidence>
<evidence type="ECO:0000256" key="4">
    <source>
        <dbReference type="ARBA" id="ARBA00022989"/>
    </source>
</evidence>
<dbReference type="AlphaFoldDB" id="A0A1G9CC77"/>
<dbReference type="GO" id="GO:0016020">
    <property type="term" value="C:membrane"/>
    <property type="evidence" value="ECO:0007669"/>
    <property type="project" value="UniProtKB-SubCell"/>
</dbReference>
<comment type="similarity">
    <text evidence="6">Belongs to the inorganic phosphate transporter (PiT) (TC 2.A.20) family.</text>
</comment>
<evidence type="ECO:0000313" key="7">
    <source>
        <dbReference type="EMBL" id="SDK49216.1"/>
    </source>
</evidence>
<evidence type="ECO:0000256" key="3">
    <source>
        <dbReference type="ARBA" id="ARBA00022692"/>
    </source>
</evidence>
<feature type="transmembrane region" description="Helical" evidence="6">
    <location>
        <begin position="227"/>
        <end position="248"/>
    </location>
</feature>
<feature type="transmembrane region" description="Helical" evidence="6">
    <location>
        <begin position="372"/>
        <end position="390"/>
    </location>
</feature>
<dbReference type="GO" id="GO:0035435">
    <property type="term" value="P:phosphate ion transmembrane transport"/>
    <property type="evidence" value="ECO:0007669"/>
    <property type="project" value="TreeGrafter"/>
</dbReference>
<dbReference type="Proteomes" id="UP000199555">
    <property type="component" value="Unassembled WGS sequence"/>
</dbReference>
<feature type="transmembrane region" description="Helical" evidence="6">
    <location>
        <begin position="95"/>
        <end position="115"/>
    </location>
</feature>
<dbReference type="RefSeq" id="WP_090751667.1">
    <property type="nucleotide sequence ID" value="NZ_FNGE01000001.1"/>
</dbReference>
<feature type="transmembrane region" description="Helical" evidence="6">
    <location>
        <begin position="135"/>
        <end position="157"/>
    </location>
</feature>
<feature type="transmembrane region" description="Helical" evidence="6">
    <location>
        <begin position="396"/>
        <end position="415"/>
    </location>
</feature>
<feature type="transmembrane region" description="Helical" evidence="6">
    <location>
        <begin position="164"/>
        <end position="185"/>
    </location>
</feature>
<name>A0A1G9CC77_9RHOB</name>
<keyword evidence="2 6" id="KW-0813">Transport</keyword>
<keyword evidence="6" id="KW-0592">Phosphate transport</keyword>
<dbReference type="OrthoDB" id="9779554at2"/>
<dbReference type="Pfam" id="PF01384">
    <property type="entry name" value="PHO4"/>
    <property type="match status" value="1"/>
</dbReference>
<dbReference type="PANTHER" id="PTHR11101">
    <property type="entry name" value="PHOSPHATE TRANSPORTER"/>
    <property type="match status" value="1"/>
</dbReference>
<comment type="subcellular location">
    <subcellularLocation>
        <location evidence="1 6">Membrane</location>
        <topology evidence="1 6">Multi-pass membrane protein</topology>
    </subcellularLocation>
</comment>
<protein>
    <recommendedName>
        <fullName evidence="6">Phosphate transporter</fullName>
    </recommendedName>
</protein>
<feature type="transmembrane region" description="Helical" evidence="6">
    <location>
        <begin position="340"/>
        <end position="360"/>
    </location>
</feature>
<feature type="transmembrane region" description="Helical" evidence="6">
    <location>
        <begin position="54"/>
        <end position="74"/>
    </location>
</feature>
<reference evidence="8" key="1">
    <citation type="submission" date="2016-10" db="EMBL/GenBank/DDBJ databases">
        <authorList>
            <person name="Varghese N."/>
            <person name="Submissions S."/>
        </authorList>
    </citation>
    <scope>NUCLEOTIDE SEQUENCE [LARGE SCALE GENOMIC DNA]</scope>
    <source>
        <strain evidence="8">CGMCC 1.7655</strain>
    </source>
</reference>
<evidence type="ECO:0000256" key="6">
    <source>
        <dbReference type="RuleBase" id="RU363058"/>
    </source>
</evidence>
<evidence type="ECO:0000256" key="2">
    <source>
        <dbReference type="ARBA" id="ARBA00022448"/>
    </source>
</evidence>
<feature type="transmembrane region" description="Helical" evidence="6">
    <location>
        <begin position="254"/>
        <end position="271"/>
    </location>
</feature>
<keyword evidence="4 6" id="KW-1133">Transmembrane helix</keyword>
<organism evidence="7 8">
    <name type="scientific">Paracoccus chinensis</name>
    <dbReference type="NCBI Taxonomy" id="525640"/>
    <lineage>
        <taxon>Bacteria</taxon>
        <taxon>Pseudomonadati</taxon>
        <taxon>Pseudomonadota</taxon>
        <taxon>Alphaproteobacteria</taxon>
        <taxon>Rhodobacterales</taxon>
        <taxon>Paracoccaceae</taxon>
        <taxon>Paracoccus</taxon>
    </lineage>
</organism>
<evidence type="ECO:0000256" key="1">
    <source>
        <dbReference type="ARBA" id="ARBA00004141"/>
    </source>
</evidence>
<keyword evidence="8" id="KW-1185">Reference proteome</keyword>
<gene>
    <name evidence="7" type="ORF">SAMN04487971_101171</name>
</gene>
<dbReference type="STRING" id="525640.SAMN04487971_101171"/>
<keyword evidence="3 6" id="KW-0812">Transmembrane</keyword>
<dbReference type="EMBL" id="FNGE01000001">
    <property type="protein sequence ID" value="SDK49216.1"/>
    <property type="molecule type" value="Genomic_DNA"/>
</dbReference>
<dbReference type="GO" id="GO:0005315">
    <property type="term" value="F:phosphate transmembrane transporter activity"/>
    <property type="evidence" value="ECO:0007669"/>
    <property type="project" value="InterPro"/>
</dbReference>
<evidence type="ECO:0000256" key="5">
    <source>
        <dbReference type="ARBA" id="ARBA00023136"/>
    </source>
</evidence>
<feature type="transmembrane region" description="Helical" evidence="6">
    <location>
        <begin position="191"/>
        <end position="215"/>
    </location>
</feature>
<accession>A0A1G9CC77</accession>
<feature type="transmembrane region" description="Helical" evidence="6">
    <location>
        <begin position="31"/>
        <end position="48"/>
    </location>
</feature>
<keyword evidence="5 6" id="KW-0472">Membrane</keyword>
<sequence length="471" mass="47812">MSSFRTLDKDLDRVANAESAGVHSLRAVSRLGLALTFAALVALVGAVVTGGTAAPGMMIAGLLVAAFLALTIGANDVANALGPAVGAGAVSMKTGLLLVALAEVAGAMLAGGRVTETLTTGILPAELMLQGTAPATVMLAAMLAAASWIALATWAGAPVSTTHAVVGGIAGAGLAVFGPGALYWGGLARIATVWVASPIAAALVGAALLAVLRHLIHRAPDRTEAAVRWLPWLVGVIAAVLAVNALTLGGARPALVIVATLAIGAGAVLAARIRMAGELAAGHPSRQMLDRLLGPPLVLGAILMGFGHGSNDVANIVAPLAVLVRAAAMWPEAGPASLRLLALGGAGIAVGALLFGRRIVHMVGSRITRLNTARALCVLLATSLTVLVATRLGMPVSTTHVAVGGVFGVGFYREWEERRFRRTRPRKPLPPEELHRRRLVRRSAVLRTLAAWVVTLPAAGALAAVIARVIA</sequence>
<feature type="transmembrane region" description="Helical" evidence="6">
    <location>
        <begin position="292"/>
        <end position="310"/>
    </location>
</feature>
<feature type="transmembrane region" description="Helical" evidence="6">
    <location>
        <begin position="444"/>
        <end position="470"/>
    </location>
</feature>
<dbReference type="InterPro" id="IPR001204">
    <property type="entry name" value="Phos_transporter"/>
</dbReference>
<proteinExistence type="inferred from homology"/>
<dbReference type="PANTHER" id="PTHR11101:SF80">
    <property type="entry name" value="PHOSPHATE TRANSPORTER"/>
    <property type="match status" value="1"/>
</dbReference>